<dbReference type="KEGG" id="mig:Metig_1603"/>
<proteinExistence type="predicted"/>
<evidence type="ECO:0000256" key="3">
    <source>
        <dbReference type="ARBA" id="ARBA00022676"/>
    </source>
</evidence>
<keyword evidence="3" id="KW-0328">Glycosyltransferase</keyword>
<evidence type="ECO:0000313" key="11">
    <source>
        <dbReference type="Proteomes" id="UP000009227"/>
    </source>
</evidence>
<feature type="transmembrane region" description="Helical" evidence="8">
    <location>
        <begin position="292"/>
        <end position="311"/>
    </location>
</feature>
<dbReference type="RefSeq" id="WP_013799729.1">
    <property type="nucleotide sequence ID" value="NC_015562.1"/>
</dbReference>
<keyword evidence="5 8" id="KW-0812">Transmembrane</keyword>
<evidence type="ECO:0000256" key="7">
    <source>
        <dbReference type="ARBA" id="ARBA00023136"/>
    </source>
</evidence>
<keyword evidence="2" id="KW-1003">Cell membrane</keyword>
<evidence type="ECO:0000256" key="4">
    <source>
        <dbReference type="ARBA" id="ARBA00022679"/>
    </source>
</evidence>
<feature type="transmembrane region" description="Helical" evidence="8">
    <location>
        <begin position="21"/>
        <end position="40"/>
    </location>
</feature>
<dbReference type="GO" id="GO:0005886">
    <property type="term" value="C:plasma membrane"/>
    <property type="evidence" value="ECO:0007669"/>
    <property type="project" value="UniProtKB-SubCell"/>
</dbReference>
<dbReference type="GeneID" id="10644476"/>
<evidence type="ECO:0000256" key="8">
    <source>
        <dbReference type="SAM" id="Phobius"/>
    </source>
</evidence>
<keyword evidence="11" id="KW-1185">Reference proteome</keyword>
<dbReference type="Pfam" id="PF10131">
    <property type="entry name" value="PTPS_related"/>
    <property type="match status" value="1"/>
</dbReference>
<sequence length="543" mass="63373">MLYNKEKPYKLFLFYGKRIKVYSKVLLLFLLTSIVLHPFLNSNLPPGVDTPSHLEKIWLVSKSLIEKGQVPFWDPYWYGGYPPFKYYPPLSYWTAGILSFLGFGEVLAYKIFIFLSFFLCGYAVYLLSREIGMGEWSSFFSSFLFLTSYPLFSSISLWGWYPTVCALPFMLFTVYFLKRCVKTENLRYALLAGVCFGLTILTHHLTAYALAIVFIALTLAELLYFERINIFIKALSITLIIGFAISSWWLLPFVEGIGEIGFKRPLEGGWFFTKQFYFKAMFDKNLIGLHVYPSYIGITLLLLGVIGGAFAHYKGSKDALSIFWSFLTLFLVSFGTTTVIYKYIPFSNQLDVARFWFYMVPFLSIIAGYGTFSLYGVLKKFENRKVIVALFAIFLIILIVDHVSAFTKAYTSFKPFVLDKELKDGLEFIKYNEDIKRVWGIGFWNWHAYLIPAYAGKEVTNGWYDEGTKHWKEIQELRLMEWTGNIDLDEFYKINKKLNTTHIAIYDYYPGEHPKLFKNLLEKDERFKKEYENSKMSIFELKR</sequence>
<feature type="transmembrane region" description="Helical" evidence="8">
    <location>
        <begin position="356"/>
        <end position="375"/>
    </location>
</feature>
<evidence type="ECO:0000259" key="9">
    <source>
        <dbReference type="Pfam" id="PF10131"/>
    </source>
</evidence>
<keyword evidence="7 8" id="KW-0472">Membrane</keyword>
<keyword evidence="4" id="KW-0808">Transferase</keyword>
<feature type="transmembrane region" description="Helical" evidence="8">
    <location>
        <begin position="107"/>
        <end position="127"/>
    </location>
</feature>
<dbReference type="EMBL" id="CP002737">
    <property type="protein sequence ID" value="AEF97136.1"/>
    <property type="molecule type" value="Genomic_DNA"/>
</dbReference>
<feature type="transmembrane region" description="Helical" evidence="8">
    <location>
        <begin position="158"/>
        <end position="178"/>
    </location>
</feature>
<organism evidence="11">
    <name type="scientific">Methanotorris igneus (strain DSM 5666 / JCM 11834 / Kol 5)</name>
    <dbReference type="NCBI Taxonomy" id="880724"/>
    <lineage>
        <taxon>Archaea</taxon>
        <taxon>Methanobacteriati</taxon>
        <taxon>Methanobacteriota</taxon>
        <taxon>Methanomada group</taxon>
        <taxon>Methanococci</taxon>
        <taxon>Methanococcales</taxon>
        <taxon>Methanocaldococcaceae</taxon>
        <taxon>Methanotorris</taxon>
    </lineage>
</organism>
<feature type="transmembrane region" description="Helical" evidence="8">
    <location>
        <begin position="185"/>
        <end position="201"/>
    </location>
</feature>
<dbReference type="AlphaFoldDB" id="F6BBC9"/>
<comment type="subcellular location">
    <subcellularLocation>
        <location evidence="1">Cell membrane</location>
        <topology evidence="1">Multi-pass membrane protein</topology>
    </subcellularLocation>
</comment>
<feature type="transmembrane region" description="Helical" evidence="8">
    <location>
        <begin position="323"/>
        <end position="344"/>
    </location>
</feature>
<dbReference type="InterPro" id="IPR050297">
    <property type="entry name" value="LipidA_mod_glycosyltrf_83"/>
</dbReference>
<accession>F6BBC9</accession>
<feature type="domain" description="Membrane protein 6-pyruvoyl-tetrahydropterin synthase-related" evidence="9">
    <location>
        <begin position="84"/>
        <end position="476"/>
    </location>
</feature>
<feature type="transmembrane region" description="Helical" evidence="8">
    <location>
        <begin position="387"/>
        <end position="406"/>
    </location>
</feature>
<name>F6BBC9_METIK</name>
<feature type="transmembrane region" description="Helical" evidence="8">
    <location>
        <begin position="230"/>
        <end position="251"/>
    </location>
</feature>
<evidence type="ECO:0000256" key="6">
    <source>
        <dbReference type="ARBA" id="ARBA00022989"/>
    </source>
</evidence>
<dbReference type="PANTHER" id="PTHR33908:SF11">
    <property type="entry name" value="MEMBRANE PROTEIN"/>
    <property type="match status" value="1"/>
</dbReference>
<evidence type="ECO:0000313" key="10">
    <source>
        <dbReference type="EMBL" id="AEF97136.1"/>
    </source>
</evidence>
<dbReference type="HOGENOM" id="CLU_501191_0_0_2"/>
<dbReference type="Proteomes" id="UP000009227">
    <property type="component" value="Chromosome"/>
</dbReference>
<reference evidence="10 11" key="1">
    <citation type="submission" date="2011-05" db="EMBL/GenBank/DDBJ databases">
        <title>Complete sequence of Methanotorris igneus Kol 5.</title>
        <authorList>
            <consortium name="US DOE Joint Genome Institute"/>
            <person name="Lucas S."/>
            <person name="Han J."/>
            <person name="Lapidus A."/>
            <person name="Cheng J.-F."/>
            <person name="Goodwin L."/>
            <person name="Pitluck S."/>
            <person name="Peters L."/>
            <person name="Mikhailova N."/>
            <person name="Chertkov O."/>
            <person name="Han C."/>
            <person name="Tapia R."/>
            <person name="Land M."/>
            <person name="Hauser L."/>
            <person name="Kyrpides N."/>
            <person name="Ivanova N."/>
            <person name="Pagani I."/>
            <person name="Sieprawska-Lupa M."/>
            <person name="Whitman W."/>
            <person name="Woyke T."/>
        </authorList>
    </citation>
    <scope>NUCLEOTIDE SEQUENCE [LARGE SCALE GENOMIC DNA]</scope>
    <source>
        <strain evidence="11">DSM 5666 / JCM 11834 / Kol 5</strain>
    </source>
</reference>
<dbReference type="PANTHER" id="PTHR33908">
    <property type="entry name" value="MANNOSYLTRANSFERASE YKCB-RELATED"/>
    <property type="match status" value="1"/>
</dbReference>
<protein>
    <recommendedName>
        <fullName evidence="9">Membrane protein 6-pyruvoyl-tetrahydropterin synthase-related domain-containing protein</fullName>
    </recommendedName>
</protein>
<gene>
    <name evidence="10" type="ordered locus">Metig_1603</name>
</gene>
<dbReference type="InterPro" id="IPR018776">
    <property type="entry name" value="Membrane_prot_PTPS-rel_domain"/>
</dbReference>
<keyword evidence="6 8" id="KW-1133">Transmembrane helix</keyword>
<feature type="transmembrane region" description="Helical" evidence="8">
    <location>
        <begin position="207"/>
        <end position="225"/>
    </location>
</feature>
<dbReference type="GO" id="GO:0008610">
    <property type="term" value="P:lipid biosynthetic process"/>
    <property type="evidence" value="ECO:0007669"/>
    <property type="project" value="UniProtKB-ARBA"/>
</dbReference>
<evidence type="ECO:0000256" key="2">
    <source>
        <dbReference type="ARBA" id="ARBA00022475"/>
    </source>
</evidence>
<evidence type="ECO:0000256" key="5">
    <source>
        <dbReference type="ARBA" id="ARBA00022692"/>
    </source>
</evidence>
<dbReference type="GO" id="GO:0016763">
    <property type="term" value="F:pentosyltransferase activity"/>
    <property type="evidence" value="ECO:0007669"/>
    <property type="project" value="TreeGrafter"/>
</dbReference>
<evidence type="ECO:0000256" key="1">
    <source>
        <dbReference type="ARBA" id="ARBA00004651"/>
    </source>
</evidence>